<dbReference type="OrthoDB" id="9782655at2"/>
<accession>A0A2R8C1B5</accession>
<protein>
    <recommendedName>
        <fullName evidence="1">HTH luxR-type domain-containing protein</fullName>
    </recommendedName>
</protein>
<evidence type="ECO:0000313" key="3">
    <source>
        <dbReference type="Proteomes" id="UP000244912"/>
    </source>
</evidence>
<dbReference type="SUPFAM" id="SSF46894">
    <property type="entry name" value="C-terminal effector domain of the bipartite response regulators"/>
    <property type="match status" value="1"/>
</dbReference>
<dbReference type="Gene3D" id="1.10.10.10">
    <property type="entry name" value="Winged helix-like DNA-binding domain superfamily/Winged helix DNA-binding domain"/>
    <property type="match status" value="1"/>
</dbReference>
<evidence type="ECO:0000313" key="2">
    <source>
        <dbReference type="EMBL" id="SPJ26180.1"/>
    </source>
</evidence>
<dbReference type="InterPro" id="IPR016032">
    <property type="entry name" value="Sig_transdc_resp-reg_C-effctor"/>
</dbReference>
<dbReference type="Proteomes" id="UP000244912">
    <property type="component" value="Unassembled WGS sequence"/>
</dbReference>
<dbReference type="GO" id="GO:0006355">
    <property type="term" value="P:regulation of DNA-templated transcription"/>
    <property type="evidence" value="ECO:0007669"/>
    <property type="project" value="InterPro"/>
</dbReference>
<dbReference type="InterPro" id="IPR000792">
    <property type="entry name" value="Tscrpt_reg_LuxR_C"/>
</dbReference>
<keyword evidence="3" id="KW-1185">Reference proteome</keyword>
<reference evidence="2 3" key="1">
    <citation type="submission" date="2018-03" db="EMBL/GenBank/DDBJ databases">
        <authorList>
            <person name="Keele B.F."/>
        </authorList>
    </citation>
    <scope>NUCLEOTIDE SEQUENCE [LARGE SCALE GENOMIC DNA]</scope>
    <source>
        <strain evidence="2 3">CECT 8504</strain>
    </source>
</reference>
<organism evidence="2 3">
    <name type="scientific">Palleronia abyssalis</name>
    <dbReference type="NCBI Taxonomy" id="1501240"/>
    <lineage>
        <taxon>Bacteria</taxon>
        <taxon>Pseudomonadati</taxon>
        <taxon>Pseudomonadota</taxon>
        <taxon>Alphaproteobacteria</taxon>
        <taxon>Rhodobacterales</taxon>
        <taxon>Roseobacteraceae</taxon>
        <taxon>Palleronia</taxon>
    </lineage>
</organism>
<sequence length="359" mass="40025">MRDLADALMETVECPASWEGALAALCSSVGAVRALITLRDLETADIYVPTEVAETYGSPLIHGFDPAEVHAYLSDYMVDDPWTEIEQRHPPVEPYAMSTYLPPEALRATRLWAWLEPLRIGDAVACEIGRTDRHRTILNLFLPLDADPDRADIAVDRLVPLLPMVRKAWAIGRRFQVRGLSQDGLDALLGAISRPTLVATCAGRVDAFNDAARARFASWGIDLATDAPLHLPERMEVRLDPGLDFVPVKRVRCAGRPSTVASISLFAASELCDGESVRRVLMTLEAAPAESIWEVLELTPRERELVRYLAQGLTHKAAAFEMGRSYPRIMQLWRSAREKLGVSDVNDLRVRHQLKTLRR</sequence>
<proteinExistence type="predicted"/>
<dbReference type="InterPro" id="IPR036388">
    <property type="entry name" value="WH-like_DNA-bd_sf"/>
</dbReference>
<name>A0A2R8C1B5_9RHOB</name>
<dbReference type="RefSeq" id="WP_108895888.1">
    <property type="nucleotide sequence ID" value="NZ_ONZF01000015.1"/>
</dbReference>
<feature type="domain" description="HTH luxR-type" evidence="1">
    <location>
        <begin position="295"/>
        <end position="352"/>
    </location>
</feature>
<dbReference type="AlphaFoldDB" id="A0A2R8C1B5"/>
<dbReference type="SMART" id="SM00421">
    <property type="entry name" value="HTH_LUXR"/>
    <property type="match status" value="1"/>
</dbReference>
<gene>
    <name evidence="2" type="ORF">PAA8504_04036</name>
</gene>
<dbReference type="GO" id="GO:0003677">
    <property type="term" value="F:DNA binding"/>
    <property type="evidence" value="ECO:0007669"/>
    <property type="project" value="InterPro"/>
</dbReference>
<dbReference type="EMBL" id="ONZF01000015">
    <property type="protein sequence ID" value="SPJ26180.1"/>
    <property type="molecule type" value="Genomic_DNA"/>
</dbReference>
<evidence type="ECO:0000259" key="1">
    <source>
        <dbReference type="SMART" id="SM00421"/>
    </source>
</evidence>